<dbReference type="InterPro" id="IPR036291">
    <property type="entry name" value="NAD(P)-bd_dom_sf"/>
</dbReference>
<dbReference type="Pfam" id="PF00698">
    <property type="entry name" value="Acyl_transf_1"/>
    <property type="match status" value="1"/>
</dbReference>
<comment type="pathway">
    <text evidence="1">Secondary metabolite biosynthesis.</text>
</comment>
<evidence type="ECO:0000256" key="7">
    <source>
        <dbReference type="ARBA" id="ARBA00023315"/>
    </source>
</evidence>
<accession>A0ABR4H523</accession>
<feature type="active site" description="Proton donor; for dehydratase activity" evidence="8">
    <location>
        <position position="1505"/>
    </location>
</feature>
<evidence type="ECO:0000313" key="13">
    <source>
        <dbReference type="EMBL" id="KAL2810527.1"/>
    </source>
</evidence>
<feature type="domain" description="PKS/mFAS DH" evidence="12">
    <location>
        <begin position="1291"/>
        <end position="1597"/>
    </location>
</feature>
<dbReference type="InterPro" id="IPR014031">
    <property type="entry name" value="Ketoacyl_synth_C"/>
</dbReference>
<dbReference type="SMART" id="SM00825">
    <property type="entry name" value="PKS_KS"/>
    <property type="match status" value="1"/>
</dbReference>
<evidence type="ECO:0000256" key="4">
    <source>
        <dbReference type="ARBA" id="ARBA00022679"/>
    </source>
</evidence>
<keyword evidence="14" id="KW-1185">Reference proteome</keyword>
<dbReference type="Pfam" id="PF02801">
    <property type="entry name" value="Ketoacyl-synt_C"/>
    <property type="match status" value="1"/>
</dbReference>
<dbReference type="PROSITE" id="PS00012">
    <property type="entry name" value="PHOSPHOPANTETHEINE"/>
    <property type="match status" value="2"/>
</dbReference>
<dbReference type="PROSITE" id="PS52004">
    <property type="entry name" value="KS3_2"/>
    <property type="match status" value="1"/>
</dbReference>
<dbReference type="Gene3D" id="3.40.50.150">
    <property type="entry name" value="Vaccinia Virus protein VP39"/>
    <property type="match status" value="1"/>
</dbReference>
<dbReference type="SUPFAM" id="SSF51735">
    <property type="entry name" value="NAD(P)-binding Rossmann-fold domains"/>
    <property type="match status" value="1"/>
</dbReference>
<dbReference type="InterPro" id="IPR049900">
    <property type="entry name" value="PKS_mFAS_DH"/>
</dbReference>
<feature type="region of interest" description="Disordered" evidence="9">
    <location>
        <begin position="1835"/>
        <end position="1854"/>
    </location>
</feature>
<evidence type="ECO:0000259" key="12">
    <source>
        <dbReference type="PROSITE" id="PS52019"/>
    </source>
</evidence>
<keyword evidence="3" id="KW-0597">Phosphoprotein</keyword>
<feature type="region of interest" description="Disordered" evidence="9">
    <location>
        <begin position="1614"/>
        <end position="1651"/>
    </location>
</feature>
<dbReference type="InterPro" id="IPR020841">
    <property type="entry name" value="PKS_Beta-ketoAc_synthase_dom"/>
</dbReference>
<dbReference type="SUPFAM" id="SSF47336">
    <property type="entry name" value="ACP-like"/>
    <property type="match status" value="2"/>
</dbReference>
<evidence type="ECO:0000256" key="2">
    <source>
        <dbReference type="ARBA" id="ARBA00022450"/>
    </source>
</evidence>
<feature type="region of interest" description="Disordered" evidence="9">
    <location>
        <begin position="1727"/>
        <end position="1764"/>
    </location>
</feature>
<dbReference type="SUPFAM" id="SSF53901">
    <property type="entry name" value="Thiolase-like"/>
    <property type="match status" value="1"/>
</dbReference>
<dbReference type="PROSITE" id="PS50075">
    <property type="entry name" value="CARRIER"/>
    <property type="match status" value="2"/>
</dbReference>
<evidence type="ECO:0000259" key="10">
    <source>
        <dbReference type="PROSITE" id="PS50075"/>
    </source>
</evidence>
<dbReference type="InterPro" id="IPR013120">
    <property type="entry name" value="FAR_NAD-bd"/>
</dbReference>
<evidence type="ECO:0000259" key="11">
    <source>
        <dbReference type="PROSITE" id="PS52004"/>
    </source>
</evidence>
<dbReference type="InterPro" id="IPR020806">
    <property type="entry name" value="PKS_PP-bd"/>
</dbReference>
<evidence type="ECO:0000313" key="14">
    <source>
        <dbReference type="Proteomes" id="UP001610334"/>
    </source>
</evidence>
<dbReference type="InterPro" id="IPR016039">
    <property type="entry name" value="Thiolase-like"/>
</dbReference>
<dbReference type="Gene3D" id="3.40.366.10">
    <property type="entry name" value="Malonyl-Coenzyme A Acyl Carrier Protein, domain 2"/>
    <property type="match status" value="2"/>
</dbReference>
<dbReference type="InterPro" id="IPR016035">
    <property type="entry name" value="Acyl_Trfase/lysoPLipase"/>
</dbReference>
<dbReference type="SUPFAM" id="SSF53335">
    <property type="entry name" value="S-adenosyl-L-methionine-dependent methyltransferases"/>
    <property type="match status" value="1"/>
</dbReference>
<feature type="compositionally biased region" description="Low complexity" evidence="9">
    <location>
        <begin position="1746"/>
        <end position="1756"/>
    </location>
</feature>
<keyword evidence="6" id="KW-0511">Multifunctional enzyme</keyword>
<dbReference type="InterPro" id="IPR032088">
    <property type="entry name" value="SAT"/>
</dbReference>
<evidence type="ECO:0000256" key="5">
    <source>
        <dbReference type="ARBA" id="ARBA00022857"/>
    </source>
</evidence>
<dbReference type="InterPro" id="IPR018201">
    <property type="entry name" value="Ketoacyl_synth_AS"/>
</dbReference>
<dbReference type="SMART" id="SM00823">
    <property type="entry name" value="PKS_PP"/>
    <property type="match status" value="2"/>
</dbReference>
<keyword evidence="2" id="KW-0596">Phosphopantetheine</keyword>
<dbReference type="CDD" id="cd02440">
    <property type="entry name" value="AdoMet_MTases"/>
    <property type="match status" value="1"/>
</dbReference>
<dbReference type="EMBL" id="JBFXLT010000070">
    <property type="protein sequence ID" value="KAL2810527.1"/>
    <property type="molecule type" value="Genomic_DNA"/>
</dbReference>
<dbReference type="SMART" id="SM01294">
    <property type="entry name" value="PKS_PP_betabranch"/>
    <property type="match status" value="1"/>
</dbReference>
<dbReference type="InterPro" id="IPR001227">
    <property type="entry name" value="Ac_transferase_dom_sf"/>
</dbReference>
<name>A0ABR4H523_9EURO</name>
<dbReference type="Gene3D" id="3.30.70.3290">
    <property type="match status" value="1"/>
</dbReference>
<keyword evidence="4" id="KW-0808">Transferase</keyword>
<dbReference type="PANTHER" id="PTHR45681">
    <property type="entry name" value="POLYKETIDE SYNTHASE 44-RELATED"/>
    <property type="match status" value="1"/>
</dbReference>
<dbReference type="InterPro" id="IPR041068">
    <property type="entry name" value="HTH_51"/>
</dbReference>
<feature type="region of interest" description="C-terminal hotdog fold" evidence="8">
    <location>
        <begin position="1449"/>
        <end position="1597"/>
    </location>
</feature>
<dbReference type="InterPro" id="IPR014030">
    <property type="entry name" value="Ketoacyl_synth_N"/>
</dbReference>
<dbReference type="Proteomes" id="UP001610334">
    <property type="component" value="Unassembled WGS sequence"/>
</dbReference>
<feature type="domain" description="Ketosynthase family 3 (KS3)" evidence="11">
    <location>
        <begin position="385"/>
        <end position="799"/>
    </location>
</feature>
<organism evidence="13 14">
    <name type="scientific">Aspergillus granulosus</name>
    <dbReference type="NCBI Taxonomy" id="176169"/>
    <lineage>
        <taxon>Eukaryota</taxon>
        <taxon>Fungi</taxon>
        <taxon>Dikarya</taxon>
        <taxon>Ascomycota</taxon>
        <taxon>Pezizomycotina</taxon>
        <taxon>Eurotiomycetes</taxon>
        <taxon>Eurotiomycetidae</taxon>
        <taxon>Eurotiales</taxon>
        <taxon>Aspergillaceae</taxon>
        <taxon>Aspergillus</taxon>
        <taxon>Aspergillus subgen. Nidulantes</taxon>
    </lineage>
</organism>
<dbReference type="PROSITE" id="PS52019">
    <property type="entry name" value="PKS_MFAS_DH"/>
    <property type="match status" value="1"/>
</dbReference>
<proteinExistence type="predicted"/>
<evidence type="ECO:0000256" key="1">
    <source>
        <dbReference type="ARBA" id="ARBA00005179"/>
    </source>
</evidence>
<protein>
    <recommendedName>
        <fullName evidence="15">Polyketide synthase</fullName>
    </recommendedName>
</protein>
<dbReference type="InterPro" id="IPR050444">
    <property type="entry name" value="Polyketide_Synthase"/>
</dbReference>
<dbReference type="Pfam" id="PF00109">
    <property type="entry name" value="ketoacyl-synt"/>
    <property type="match status" value="1"/>
</dbReference>
<dbReference type="SUPFAM" id="SSF55048">
    <property type="entry name" value="Probable ACP-binding domain of malonyl-CoA ACP transacylase"/>
    <property type="match status" value="1"/>
</dbReference>
<feature type="domain" description="Carrier" evidence="10">
    <location>
        <begin position="1653"/>
        <end position="1727"/>
    </location>
</feature>
<dbReference type="Gene3D" id="3.10.129.110">
    <property type="entry name" value="Polyketide synthase dehydratase"/>
    <property type="match status" value="1"/>
</dbReference>
<evidence type="ECO:0000256" key="6">
    <source>
        <dbReference type="ARBA" id="ARBA00023268"/>
    </source>
</evidence>
<dbReference type="InterPro" id="IPR006162">
    <property type="entry name" value="Ppantetheine_attach_site"/>
</dbReference>
<dbReference type="InterPro" id="IPR009081">
    <property type="entry name" value="PP-bd_ACP"/>
</dbReference>
<dbReference type="Pfam" id="PF00550">
    <property type="entry name" value="PP-binding"/>
    <property type="match status" value="2"/>
</dbReference>
<dbReference type="SMART" id="SM00827">
    <property type="entry name" value="PKS_AT"/>
    <property type="match status" value="1"/>
</dbReference>
<gene>
    <name evidence="13" type="ORF">BJX63DRAFT_434174</name>
</gene>
<evidence type="ECO:0000256" key="8">
    <source>
        <dbReference type="PROSITE-ProRule" id="PRU01363"/>
    </source>
</evidence>
<reference evidence="13 14" key="1">
    <citation type="submission" date="2024-07" db="EMBL/GenBank/DDBJ databases">
        <title>Section-level genome sequencing and comparative genomics of Aspergillus sections Usti and Cavernicolus.</title>
        <authorList>
            <consortium name="Lawrence Berkeley National Laboratory"/>
            <person name="Nybo J.L."/>
            <person name="Vesth T.C."/>
            <person name="Theobald S."/>
            <person name="Frisvad J.C."/>
            <person name="Larsen T.O."/>
            <person name="Kjaerboelling I."/>
            <person name="Rothschild-Mancinelli K."/>
            <person name="Lyhne E.K."/>
            <person name="Kogle M.E."/>
            <person name="Barry K."/>
            <person name="Clum A."/>
            <person name="Na H."/>
            <person name="Ledsgaard L."/>
            <person name="Lin J."/>
            <person name="Lipzen A."/>
            <person name="Kuo A."/>
            <person name="Riley R."/>
            <person name="Mondo S."/>
            <person name="Labutti K."/>
            <person name="Haridas S."/>
            <person name="Pangalinan J."/>
            <person name="Salamov A.A."/>
            <person name="Simmons B.A."/>
            <person name="Magnuson J.K."/>
            <person name="Chen J."/>
            <person name="Drula E."/>
            <person name="Henrissat B."/>
            <person name="Wiebenga A."/>
            <person name="Lubbers R.J."/>
            <person name="Gomes A.C."/>
            <person name="Makela M.R."/>
            <person name="Stajich J."/>
            <person name="Grigoriev I.V."/>
            <person name="Mortensen U.H."/>
            <person name="De Vries R.P."/>
            <person name="Baker S.E."/>
            <person name="Andersen M.R."/>
        </authorList>
    </citation>
    <scope>NUCLEOTIDE SEQUENCE [LARGE SCALE GENOMIC DNA]</scope>
    <source>
        <strain evidence="13 14">CBS 588.65</strain>
    </source>
</reference>
<dbReference type="InterPro" id="IPR042104">
    <property type="entry name" value="PKS_dehydratase_sf"/>
</dbReference>
<dbReference type="InterPro" id="IPR013217">
    <property type="entry name" value="Methyltransf_12"/>
</dbReference>
<dbReference type="Gene3D" id="1.10.1200.10">
    <property type="entry name" value="ACP-like"/>
    <property type="match status" value="2"/>
</dbReference>
<evidence type="ECO:0008006" key="15">
    <source>
        <dbReference type="Google" id="ProtNLM"/>
    </source>
</evidence>
<keyword evidence="7" id="KW-0012">Acyltransferase</keyword>
<dbReference type="Pfam" id="PF16073">
    <property type="entry name" value="SAT"/>
    <property type="match status" value="1"/>
</dbReference>
<feature type="compositionally biased region" description="Acidic residues" evidence="9">
    <location>
        <begin position="1734"/>
        <end position="1745"/>
    </location>
</feature>
<dbReference type="Pfam" id="PF18558">
    <property type="entry name" value="HTH_51"/>
    <property type="match status" value="1"/>
</dbReference>
<feature type="compositionally biased region" description="Basic residues" evidence="9">
    <location>
        <begin position="1640"/>
        <end position="1650"/>
    </location>
</feature>
<dbReference type="Pfam" id="PF07993">
    <property type="entry name" value="NAD_binding_4"/>
    <property type="match status" value="1"/>
</dbReference>
<dbReference type="Pfam" id="PF08242">
    <property type="entry name" value="Methyltransf_12"/>
    <property type="match status" value="1"/>
</dbReference>
<dbReference type="Gene3D" id="3.40.50.720">
    <property type="entry name" value="NAD(P)-binding Rossmann-like Domain"/>
    <property type="match status" value="1"/>
</dbReference>
<dbReference type="CDD" id="cd00833">
    <property type="entry name" value="PKS"/>
    <property type="match status" value="1"/>
</dbReference>
<dbReference type="Gene3D" id="3.40.47.10">
    <property type="match status" value="1"/>
</dbReference>
<feature type="region of interest" description="N-terminal hotdog fold" evidence="8">
    <location>
        <begin position="1291"/>
        <end position="1421"/>
    </location>
</feature>
<sequence>MAPYTILLFGPQALSFNEKSFTELRNAVVSDTNNQWVVDAVSQLPASWETFTDHFPQLKVIEGGQRLRELVDWLSTGNITPAARTLPNVLLSPLVVISQLTQFTKYLRLTQPDAGSSDDIYTKIGPNTETIGFCTGLLSAMTVATTTDKAQFEQSAATAIRLATLIGAFVDAQETNGQHKASKSLATVWNSPTAKEEMIRIMKDYPEAYESVVYDRNRATVTTAASSASALQERLRAAGIIATEVNLVGRFHCGCYDDDIEKILNLCDSDPALQFPEASKLVASVRANGVGNITEGKLQHFALRNILVEQSQWYTAFSAVHDTRLGNKDATVVGFGPERCVPPSILRSVNDQVVYMTNVEEVKSRLLNGVSRPQFLPEYPRGHSDNDIAVVGYSLKVAGADDSEEFWQLLCEGRSQHEEINPAKISFETQWRKVDPKRKWFGNFIRNPEAFDHKFFKKSPREVASQDPQQRLMMQVAYQAVEQSGYFHSPDPRVGCYLGVCATDYENNIACHDPNAFCATGNLRSFIAGKISHYFGWTGPSMTIDSACSASAVSIHMACRAILGGECTSALAGGVNVMTNPLWFQNLAGASFLSPTGACKPFDAKADGYCRGEGIAAVFVKKMSQAVADGDVILGCIPSTAVYQNENCTPIFVPNSPSLSTLFADVTRNGGLDPKQVSVVEAHGTGTPVGDPAEYESILRVFGGSIRDSPMTIGSVKGLIGHTEGASGVIALIKILLMIQEGKLPPQASFQTLNPHIKASPADNMQITTVLQKWDSDYRAALINNYGASGSNASMVVTQPMQHAGAGVSAIHVEGLKHPFWLTGLDERSIREYATRLRDLVRFKRVSAQQITLANVAFNQYRQSNRNLDKRLIFSAASLSDLEGKLDGFIHKTDNTLSVASKKPARPVILCFGGQISTFIGLDRKVYDSVRVLRGHLDYCNSVLQKLGLSGFYPDIFEKVPVHDIVKLQTMLFAMQYSVAKTWIDCGVNVAAVIGHSFGELTALCISGTLGVQDVLKAIAARAQLVRDQWGSDRGSMVAIEGDLDVVEKLLDQAHGAASEERAATIACFNGPRSFTVAGSSKAIDAVVETSQSSEFSSMRTKRLNVTNAFHSTLVEPLVDGLKKLGESVPFKKPSIPMERATESATSESPSSAFFAEHMRNPVYFNHALQRLAEKYPSAVFLEAGSSSTITVMASRALGTPGQYHFQSVNILDGGKGVEGLVDMSISLWNEGLKHTFWPHHASQTYEYGPILMPVYQFEKNKHWVEAKKPQKAVAEAPAAVIQQTPEQLPTELYTFVGYQDSKERTARFRVNTMIKKYEDYVSGHLIAQTAPICPATLEMAIVIEALYSLQPELKDKHLPRLVDVENQSPICVDPSRAVWLDVETKDADKLSWNFKLCSTGTGPASTLHATGAVTFQLASEPQYHSEFSRYERLVGHRRCLGVLNTPDADDIIQGRNIYKSFADVVDYGAQYRGLQKLVGKGNESAGHVTIKHTGERWLDTHLTDSFSQVGGIWVNCMTDRSPADMYIAVGFEQWIRSPKIGDQYCKASTWDVFAYHHVESDKAYVTDIFVFDSATGMLAEVILGINYTKVAKQAMSKMLVRLTPGASQPSAALAAPSKAAPVIPSTTPPQAKKAEKPRTAKPPKTKKISAKPDLSGLIREVLADLAGLEPHEITDSTGLADIGIDSLMGMEMAKELEEKFKCSIPENELVEVTTVQSLIRCVESAVGPLDASSSEEDDEDDDTSSESGGEISDSATSVSGDEDPGVNLAEFLADFLGVAEDDIKDDTLLRDLGVDSLLSTELLADLASKFGTHLPEDTLLEELTVQALGEAVNGKPAKPKAASSGGGSHGPVHDNAPIAAPDAAISMGSELDLPTQAVLDAFNEVKRLTDQYIADYGCADYMDSINPKQVYMCVALIVEAFEELGCPLRTAQAGQKLDRINHLPQHGRLAEYLYMVLERDGRLIDLDGDIIRRTAIPTPSKSSDELLQGLMQKYPNHGYANKLTYFTGKRLADVLTGKSDGIKLIFGTEEGRDLVSGLYGDSMLNKLSYKMMEDFLRGLIAKLPKSQGPLKILEMGAGTGGTTKLLVPVLASLNIPVEYTYTDLSPSFTAAARKKFKQYPFMKFRVHDIEKPPADDLVGTQHIIIASNAVHATHSLTESTKNIKKALRPDGFLMMLEMTKTLVWIDVIFGLLEGWWLFDDGRRHAISHQSRWEEALQSVGYGHVDWTDGNRPEVEIQRVIIAMASGSRYDRLPIPPQPAPIQLTDTGARQAVVDEYVRNHSQAFTAPVRPTTITSTPQDQTILLTGATGSLGSHLVEHFANLPTVKSVICINRQTSSKDPAGRQAQALDSRGIKLSPEALAKLKVFETDTAKPLLGLPREAYDELVNSVTHILHNAWPMSGKRPVKGFEQQFKAMRNLLDFARDIASQHASGFKVNFQFISSIATVGHYPLRTGKVDVPEERMTIDSVLPNGYGDAKYICERMLDETLHRFPQDFRTMAVRLGQVAGSKTSGYWNPQEHLSFLVKSSQTLRVLPDFDGLLSWTPVNDVAAALGDLLLADNTPYPIYHIDNPVRQPWREMIPVLGQSLGVPRDRIIPFADWVQRVRSFAGSEVDNPAIRLIEFLDSNFLRMSCGGLLLETTKAREHSRTLAQEGPVSEDVARRYVKAWKEMGFLY</sequence>
<evidence type="ECO:0000256" key="3">
    <source>
        <dbReference type="ARBA" id="ARBA00022553"/>
    </source>
</evidence>
<dbReference type="SUPFAM" id="SSF52151">
    <property type="entry name" value="FabD/lysophospholipase-like"/>
    <property type="match status" value="1"/>
</dbReference>
<evidence type="ECO:0000256" key="9">
    <source>
        <dbReference type="SAM" id="MobiDB-lite"/>
    </source>
</evidence>
<feature type="domain" description="Carrier" evidence="10">
    <location>
        <begin position="1763"/>
        <end position="1837"/>
    </location>
</feature>
<comment type="caution">
    <text evidence="13">The sequence shown here is derived from an EMBL/GenBank/DDBJ whole genome shotgun (WGS) entry which is preliminary data.</text>
</comment>
<dbReference type="InterPro" id="IPR029063">
    <property type="entry name" value="SAM-dependent_MTases_sf"/>
</dbReference>
<dbReference type="PROSITE" id="PS00606">
    <property type="entry name" value="KS3_1"/>
    <property type="match status" value="1"/>
</dbReference>
<dbReference type="InterPro" id="IPR036736">
    <property type="entry name" value="ACP-like_sf"/>
</dbReference>
<keyword evidence="5" id="KW-0521">NADP</keyword>
<dbReference type="InterPro" id="IPR016036">
    <property type="entry name" value="Malonyl_transacylase_ACP-bd"/>
</dbReference>
<dbReference type="PANTHER" id="PTHR45681:SF6">
    <property type="entry name" value="POLYKETIDE SYNTHASE 37"/>
    <property type="match status" value="1"/>
</dbReference>
<dbReference type="InterPro" id="IPR014043">
    <property type="entry name" value="Acyl_transferase_dom"/>
</dbReference>
<feature type="active site" description="Proton acceptor; for dehydratase activity" evidence="8">
    <location>
        <position position="1325"/>
    </location>
</feature>